<keyword evidence="1" id="KW-0472">Membrane</keyword>
<name>A0A644T7S5_9ZZZZ</name>
<gene>
    <name evidence="2" type="ORF">SDC9_08490</name>
</gene>
<comment type="caution">
    <text evidence="2">The sequence shown here is derived from an EMBL/GenBank/DDBJ whole genome shotgun (WGS) entry which is preliminary data.</text>
</comment>
<protein>
    <submittedName>
        <fullName evidence="2">Uncharacterized protein</fullName>
    </submittedName>
</protein>
<proteinExistence type="predicted"/>
<dbReference type="EMBL" id="VSSQ01000019">
    <property type="protein sequence ID" value="MPL62870.1"/>
    <property type="molecule type" value="Genomic_DNA"/>
</dbReference>
<reference evidence="2" key="1">
    <citation type="submission" date="2019-08" db="EMBL/GenBank/DDBJ databases">
        <authorList>
            <person name="Kucharzyk K."/>
            <person name="Murdoch R.W."/>
            <person name="Higgins S."/>
            <person name="Loffler F."/>
        </authorList>
    </citation>
    <scope>NUCLEOTIDE SEQUENCE</scope>
</reference>
<keyword evidence="1" id="KW-1133">Transmembrane helix</keyword>
<evidence type="ECO:0000256" key="1">
    <source>
        <dbReference type="SAM" id="Phobius"/>
    </source>
</evidence>
<feature type="transmembrane region" description="Helical" evidence="1">
    <location>
        <begin position="111"/>
        <end position="130"/>
    </location>
</feature>
<organism evidence="2">
    <name type="scientific">bioreactor metagenome</name>
    <dbReference type="NCBI Taxonomy" id="1076179"/>
    <lineage>
        <taxon>unclassified sequences</taxon>
        <taxon>metagenomes</taxon>
        <taxon>ecological metagenomes</taxon>
    </lineage>
</organism>
<dbReference type="AlphaFoldDB" id="A0A644T7S5"/>
<feature type="transmembrane region" description="Helical" evidence="1">
    <location>
        <begin position="136"/>
        <end position="154"/>
    </location>
</feature>
<feature type="transmembrane region" description="Helical" evidence="1">
    <location>
        <begin position="30"/>
        <end position="49"/>
    </location>
</feature>
<evidence type="ECO:0000313" key="2">
    <source>
        <dbReference type="EMBL" id="MPL62870.1"/>
    </source>
</evidence>
<accession>A0A644T7S5</accession>
<feature type="transmembrane region" description="Helical" evidence="1">
    <location>
        <begin position="7"/>
        <end position="24"/>
    </location>
</feature>
<keyword evidence="1" id="KW-0812">Transmembrane</keyword>
<sequence length="171" mass="20467">MNLKNKKIIYIFILILIIFTLYLLNINSFYIYFNLAVYWVFLYFLVVIYKSKFGTFHSSSEDRLVGMWGLFLGLCMLLPNSVITLIGSFIVLYIMKIIFCSDFFTKFEQKLWEIPIWISFIMLIVSMFSIENIFGYFIELVLLGIQILFLVHVYKKRRNFNDSFNEKVLEN</sequence>